<comment type="caution">
    <text evidence="1">The sequence shown here is derived from an EMBL/GenBank/DDBJ whole genome shotgun (WGS) entry which is preliminary data.</text>
</comment>
<proteinExistence type="predicted"/>
<gene>
    <name evidence="1" type="ORF">M9H77_26439</name>
</gene>
<dbReference type="Proteomes" id="UP001060085">
    <property type="component" value="Linkage Group LG06"/>
</dbReference>
<organism evidence="1 2">
    <name type="scientific">Catharanthus roseus</name>
    <name type="common">Madagascar periwinkle</name>
    <name type="synonym">Vinca rosea</name>
    <dbReference type="NCBI Taxonomy" id="4058"/>
    <lineage>
        <taxon>Eukaryota</taxon>
        <taxon>Viridiplantae</taxon>
        <taxon>Streptophyta</taxon>
        <taxon>Embryophyta</taxon>
        <taxon>Tracheophyta</taxon>
        <taxon>Spermatophyta</taxon>
        <taxon>Magnoliopsida</taxon>
        <taxon>eudicotyledons</taxon>
        <taxon>Gunneridae</taxon>
        <taxon>Pentapetalae</taxon>
        <taxon>asterids</taxon>
        <taxon>lamiids</taxon>
        <taxon>Gentianales</taxon>
        <taxon>Apocynaceae</taxon>
        <taxon>Rauvolfioideae</taxon>
        <taxon>Vinceae</taxon>
        <taxon>Catharanthinae</taxon>
        <taxon>Catharanthus</taxon>
    </lineage>
</organism>
<reference evidence="2" key="1">
    <citation type="journal article" date="2023" name="Nat. Plants">
        <title>Single-cell RNA sequencing provides a high-resolution roadmap for understanding the multicellular compartmentation of specialized metabolism.</title>
        <authorList>
            <person name="Sun S."/>
            <person name="Shen X."/>
            <person name="Li Y."/>
            <person name="Li Y."/>
            <person name="Wang S."/>
            <person name="Li R."/>
            <person name="Zhang H."/>
            <person name="Shen G."/>
            <person name="Guo B."/>
            <person name="Wei J."/>
            <person name="Xu J."/>
            <person name="St-Pierre B."/>
            <person name="Chen S."/>
            <person name="Sun C."/>
        </authorList>
    </citation>
    <scope>NUCLEOTIDE SEQUENCE [LARGE SCALE GENOMIC DNA]</scope>
</reference>
<evidence type="ECO:0000313" key="1">
    <source>
        <dbReference type="EMBL" id="KAI5657646.1"/>
    </source>
</evidence>
<evidence type="ECO:0000313" key="2">
    <source>
        <dbReference type="Proteomes" id="UP001060085"/>
    </source>
</evidence>
<accession>A0ACC0ADQ7</accession>
<keyword evidence="2" id="KW-1185">Reference proteome</keyword>
<protein>
    <submittedName>
        <fullName evidence="1">Uncharacterized protein</fullName>
    </submittedName>
</protein>
<name>A0ACC0ADQ7_CATRO</name>
<dbReference type="EMBL" id="CM044706">
    <property type="protein sequence ID" value="KAI5657646.1"/>
    <property type="molecule type" value="Genomic_DNA"/>
</dbReference>
<sequence>MIPRARQRYHSHSSHGSHPYHNKDYHRRSAVRKPFDSSVMVTTTFKILCHDARAGGVIGKSGSIINAIRQHTGARINVHDLIPGDHEHVIEISDTRKRDPEGRMPAFSPAQEALLLIHDRILGSDGGSSGRGYMDIGIEDDEYDLRRGGGNHYNNNNNANRVVTRLVVSRVHIGSLLGRGGKIIEQMRIKTKSQIRVLTRDHILPRCVAMSEEIVQVVGDADAVKDAVEIISLRLRESQHRDRSPFPEQFLPLDDDFIPQRSKKRSSASMDGDIYGSRLSTHLTSERSNYYSSRSGHAIESSTAPLPENLEDYYEELVFRILCPVNKINVIVGESDGIMELLQNDIGVDVKVTDHIAGADEQIIIISSVEGPDNELFPAQEALLHIQTRIVDLVPEKENIITTRLLVQSDEIGCLGGRDGLSTESRKLNGVNIQILPREELPICASESDEIVQIVGEIKAAREALIEVTSRLRSFTYGEFIPEESPQLPASAPSPTRSDARPEVNSIQNSIPPQKTSGNDSATSSHSPDVLPPPKDTWASGGEAMKQNENESNEYSRNGLHRISAPLVTRSTIEVSIPPHAATKLITKSRNKLIQISELSGANVKLIEDRPEETEKIIQISGTPEQVERAQSLLQGFILSKSSSSGCAACNLQMATSLLIYPSASSSSCLSSFFCCRMNQVHLNTRIGQFQRGVMSVVHFPCQNCNTKSNRVLPGASSGRRLKRLLATAGALEVHGEKQAAMPGPGKSQGLNILSDDSSNGLDRINNLKSQLDNLFHEVKDLMRLGKENDAKDLLQANYEAVKEQVDAGARGIEEAAILDVIALGYMALGDTRVVGSLLDVLNTIVTGLKENEPLLDSILTHMGNMHEKLENFDAITVYWLNTRRVCTGWFLLVCEASHVLFMRVHYDFYERMGKVLGSTGKAAEAIDAYKRVIMIWELSKGTESKELALPLFSLGNLLLKEGRASEAEDLFNRILNMYMKLYGERDGRVGTVMCSLAQVKCAKGVLSYYASEMLSPFFLNIFGSNTFFTGSVDEAIYLYSNALRTFKDSNFMALDDVVMEKLRIELAELLHAVGRFEEGRALIGECLLITEKYKGKDHESCVTHLVNLATSYSRSKNFAEAERLLRRSLQIMMKKAPPDDPLISYPMLHLAVALYNLNRDDEAEKLALEVLRIREIAFGNESPLVGEALDCLVSIRIQLGEDDKEILKMLKRILEIQELTFGPDSKEVVETLKKIVHCLDKLGMRIEKLPLERRLSKLRSKYKEMVEY</sequence>